<evidence type="ECO:0000313" key="8">
    <source>
        <dbReference type="Proteomes" id="UP001595868"/>
    </source>
</evidence>
<feature type="transmembrane region" description="Helical" evidence="5">
    <location>
        <begin position="6"/>
        <end position="24"/>
    </location>
</feature>
<gene>
    <name evidence="7" type="ORF">ACFOX0_18870</name>
</gene>
<dbReference type="RefSeq" id="WP_377547622.1">
    <property type="nucleotide sequence ID" value="NZ_JBHSBN010000012.1"/>
</dbReference>
<accession>A0ABV8KQT2</accession>
<feature type="transmembrane region" description="Helical" evidence="5">
    <location>
        <begin position="123"/>
        <end position="143"/>
    </location>
</feature>
<evidence type="ECO:0000256" key="2">
    <source>
        <dbReference type="ARBA" id="ARBA00022692"/>
    </source>
</evidence>
<keyword evidence="3 5" id="KW-1133">Transmembrane helix</keyword>
<dbReference type="InterPro" id="IPR009908">
    <property type="entry name" value="Methylamine_util_MauE"/>
</dbReference>
<protein>
    <submittedName>
        <fullName evidence="7">MauE/DoxX family redox-associated membrane protein</fullName>
    </submittedName>
</protein>
<evidence type="ECO:0000313" key="7">
    <source>
        <dbReference type="EMBL" id="MFC4107981.1"/>
    </source>
</evidence>
<keyword evidence="4 5" id="KW-0472">Membrane</keyword>
<feature type="transmembrane region" description="Helical" evidence="5">
    <location>
        <begin position="74"/>
        <end position="93"/>
    </location>
</feature>
<sequence length="175" mass="17972">MRTLEISARTLLVVVFAVAVYGKASNKRSYLAFEHSLRQMSLAPPVLVTTIAKATIAAEAVVVCLLLIPTRWCGVAGFMVATGLLAAMTGVIGMNIGKKNRAPCNCFGASDAELGVQHILRNLGLAATAVLGATATLMALGAADLASGMLAAATGLVIGSLIVFLEDLIALFARG</sequence>
<feature type="domain" description="Methylamine utilisation protein MauE" evidence="6">
    <location>
        <begin position="4"/>
        <end position="133"/>
    </location>
</feature>
<reference evidence="8" key="1">
    <citation type="journal article" date="2019" name="Int. J. Syst. Evol. Microbiol.">
        <title>The Global Catalogue of Microorganisms (GCM) 10K type strain sequencing project: providing services to taxonomists for standard genome sequencing and annotation.</title>
        <authorList>
            <consortium name="The Broad Institute Genomics Platform"/>
            <consortium name="The Broad Institute Genome Sequencing Center for Infectious Disease"/>
            <person name="Wu L."/>
            <person name="Ma J."/>
        </authorList>
    </citation>
    <scope>NUCLEOTIDE SEQUENCE [LARGE SCALE GENOMIC DNA]</scope>
    <source>
        <strain evidence="8">2902at01</strain>
    </source>
</reference>
<evidence type="ECO:0000256" key="5">
    <source>
        <dbReference type="SAM" id="Phobius"/>
    </source>
</evidence>
<keyword evidence="2 5" id="KW-0812">Transmembrane</keyword>
<dbReference type="EMBL" id="JBHSBN010000012">
    <property type="protein sequence ID" value="MFC4107981.1"/>
    <property type="molecule type" value="Genomic_DNA"/>
</dbReference>
<organism evidence="7 8">
    <name type="scientific">Micromonospora zhanjiangensis</name>
    <dbReference type="NCBI Taxonomy" id="1522057"/>
    <lineage>
        <taxon>Bacteria</taxon>
        <taxon>Bacillati</taxon>
        <taxon>Actinomycetota</taxon>
        <taxon>Actinomycetes</taxon>
        <taxon>Micromonosporales</taxon>
        <taxon>Micromonosporaceae</taxon>
        <taxon>Micromonospora</taxon>
    </lineage>
</organism>
<evidence type="ECO:0000256" key="3">
    <source>
        <dbReference type="ARBA" id="ARBA00022989"/>
    </source>
</evidence>
<comment type="caution">
    <text evidence="7">The sequence shown here is derived from an EMBL/GenBank/DDBJ whole genome shotgun (WGS) entry which is preliminary data.</text>
</comment>
<dbReference type="Pfam" id="PF07291">
    <property type="entry name" value="MauE"/>
    <property type="match status" value="1"/>
</dbReference>
<evidence type="ECO:0000256" key="4">
    <source>
        <dbReference type="ARBA" id="ARBA00023136"/>
    </source>
</evidence>
<feature type="transmembrane region" description="Helical" evidence="5">
    <location>
        <begin position="149"/>
        <end position="173"/>
    </location>
</feature>
<evidence type="ECO:0000256" key="1">
    <source>
        <dbReference type="ARBA" id="ARBA00004141"/>
    </source>
</evidence>
<keyword evidence="8" id="KW-1185">Reference proteome</keyword>
<comment type="subcellular location">
    <subcellularLocation>
        <location evidence="1">Membrane</location>
        <topology evidence="1">Multi-pass membrane protein</topology>
    </subcellularLocation>
</comment>
<evidence type="ECO:0000259" key="6">
    <source>
        <dbReference type="Pfam" id="PF07291"/>
    </source>
</evidence>
<name>A0ABV8KQT2_9ACTN</name>
<proteinExistence type="predicted"/>
<dbReference type="Proteomes" id="UP001595868">
    <property type="component" value="Unassembled WGS sequence"/>
</dbReference>
<feature type="transmembrane region" description="Helical" evidence="5">
    <location>
        <begin position="45"/>
        <end position="68"/>
    </location>
</feature>